<dbReference type="OMA" id="HTEHIEV"/>
<dbReference type="PANTHER" id="PTHR10732">
    <property type="entry name" value="40S RIBOSOMAL PROTEIN S17"/>
    <property type="match status" value="1"/>
</dbReference>
<dbReference type="EMBL" id="JH370145">
    <property type="protein sequence ID" value="ELA41386.1"/>
    <property type="molecule type" value="Genomic_DNA"/>
</dbReference>
<dbReference type="SUPFAM" id="SSF116820">
    <property type="entry name" value="Rps17e-like"/>
    <property type="match status" value="1"/>
</dbReference>
<name>L2GKK5_VITCO</name>
<dbReference type="OrthoDB" id="1727351at2759"/>
<sequence length="124" mass="14333">MGKVRGKSVKRASRSIIEMYFSRVNKDFENNLSVVRDVTITQNKRIRNQIAGYVTRLYNRIQKGVVKGIYIKSHEAEKEMKERFIPKVGVLDVEKVMVDPVTFSMIKKYQIQGNYASVGSERSQ</sequence>
<evidence type="ECO:0000313" key="5">
    <source>
        <dbReference type="Proteomes" id="UP000011082"/>
    </source>
</evidence>
<evidence type="ECO:0000313" key="4">
    <source>
        <dbReference type="EMBL" id="ELA41386.1"/>
    </source>
</evidence>
<dbReference type="GO" id="GO:0003735">
    <property type="term" value="F:structural constituent of ribosome"/>
    <property type="evidence" value="ECO:0007669"/>
    <property type="project" value="InterPro"/>
</dbReference>
<reference evidence="5" key="1">
    <citation type="submission" date="2011-05" db="EMBL/GenBank/DDBJ databases">
        <title>The genome sequence of Vittaforma corneae strain ATCC 50505.</title>
        <authorList>
            <consortium name="The Broad Institute Genome Sequencing Platform"/>
            <person name="Cuomo C."/>
            <person name="Didier E."/>
            <person name="Bowers L."/>
            <person name="Young S.K."/>
            <person name="Zeng Q."/>
            <person name="Gargeya S."/>
            <person name="Fitzgerald M."/>
            <person name="Haas B."/>
            <person name="Abouelleil A."/>
            <person name="Alvarado L."/>
            <person name="Arachchi H.M."/>
            <person name="Berlin A."/>
            <person name="Chapman S.B."/>
            <person name="Gearin G."/>
            <person name="Goldberg J."/>
            <person name="Griggs A."/>
            <person name="Gujja S."/>
            <person name="Hansen M."/>
            <person name="Heiman D."/>
            <person name="Howarth C."/>
            <person name="Larimer J."/>
            <person name="Lui A."/>
            <person name="MacDonald P.J.P."/>
            <person name="McCowen C."/>
            <person name="Montmayeur A."/>
            <person name="Murphy C."/>
            <person name="Neiman D."/>
            <person name="Pearson M."/>
            <person name="Priest M."/>
            <person name="Roberts A."/>
            <person name="Saif S."/>
            <person name="Shea T."/>
            <person name="Sisk P."/>
            <person name="Stolte C."/>
            <person name="Sykes S."/>
            <person name="Wortman J."/>
            <person name="Nusbaum C."/>
            <person name="Birren B."/>
        </authorList>
    </citation>
    <scope>NUCLEOTIDE SEQUENCE [LARGE SCALE GENOMIC DNA]</scope>
    <source>
        <strain evidence="5">ATCC 50505</strain>
    </source>
</reference>
<dbReference type="InterPro" id="IPR036401">
    <property type="entry name" value="Ribosomal_eS17_sf"/>
</dbReference>
<dbReference type="HOGENOM" id="CLU_112958_2_2_1"/>
<dbReference type="HAMAP" id="MF_00511">
    <property type="entry name" value="Ribosomal_eS17"/>
    <property type="match status" value="1"/>
</dbReference>
<dbReference type="GO" id="GO:0005840">
    <property type="term" value="C:ribosome"/>
    <property type="evidence" value="ECO:0007669"/>
    <property type="project" value="UniProtKB-KW"/>
</dbReference>
<dbReference type="STRING" id="993615.L2GKK5"/>
<dbReference type="AlphaFoldDB" id="L2GKK5"/>
<organism evidence="4 5">
    <name type="scientific">Vittaforma corneae (strain ATCC 50505)</name>
    <name type="common">Microsporidian parasite</name>
    <name type="synonym">Nosema corneum</name>
    <dbReference type="NCBI Taxonomy" id="993615"/>
    <lineage>
        <taxon>Eukaryota</taxon>
        <taxon>Fungi</taxon>
        <taxon>Fungi incertae sedis</taxon>
        <taxon>Microsporidia</taxon>
        <taxon>Nosematidae</taxon>
        <taxon>Vittaforma</taxon>
    </lineage>
</organism>
<dbReference type="Proteomes" id="UP000011082">
    <property type="component" value="Unassembled WGS sequence"/>
</dbReference>
<proteinExistence type="inferred from homology"/>
<dbReference type="GO" id="GO:0006412">
    <property type="term" value="P:translation"/>
    <property type="evidence" value="ECO:0007669"/>
    <property type="project" value="InterPro"/>
</dbReference>
<evidence type="ECO:0008006" key="6">
    <source>
        <dbReference type="Google" id="ProtNLM"/>
    </source>
</evidence>
<dbReference type="InterPro" id="IPR001210">
    <property type="entry name" value="Ribosomal_eS17"/>
</dbReference>
<dbReference type="GeneID" id="19882337"/>
<evidence type="ECO:0000256" key="1">
    <source>
        <dbReference type="ARBA" id="ARBA00010444"/>
    </source>
</evidence>
<dbReference type="InParanoid" id="L2GKK5"/>
<dbReference type="Gene3D" id="1.10.60.20">
    <property type="entry name" value="Ribosomal protein S17e-like"/>
    <property type="match status" value="1"/>
</dbReference>
<dbReference type="GO" id="GO:1990904">
    <property type="term" value="C:ribonucleoprotein complex"/>
    <property type="evidence" value="ECO:0007669"/>
    <property type="project" value="UniProtKB-KW"/>
</dbReference>
<dbReference type="RefSeq" id="XP_007605072.1">
    <property type="nucleotide sequence ID" value="XM_007605010.1"/>
</dbReference>
<dbReference type="Pfam" id="PF00833">
    <property type="entry name" value="Ribosomal_S17e"/>
    <property type="match status" value="1"/>
</dbReference>
<dbReference type="FunCoup" id="L2GKK5">
    <property type="interactions" value="182"/>
</dbReference>
<comment type="similarity">
    <text evidence="1">Belongs to the eukaryotic ribosomal protein eS17 family.</text>
</comment>
<gene>
    <name evidence="4" type="ORF">VICG_01627</name>
</gene>
<keyword evidence="3" id="KW-0687">Ribonucleoprotein</keyword>
<protein>
    <recommendedName>
        <fullName evidence="6">30S ribosomal protein S17e</fullName>
    </recommendedName>
</protein>
<dbReference type="PANTHER" id="PTHR10732:SF0">
    <property type="entry name" value="40S RIBOSOMAL PROTEIN S17"/>
    <property type="match status" value="1"/>
</dbReference>
<evidence type="ECO:0000256" key="3">
    <source>
        <dbReference type="ARBA" id="ARBA00023274"/>
    </source>
</evidence>
<dbReference type="VEuPathDB" id="MicrosporidiaDB:VICG_01627"/>
<keyword evidence="5" id="KW-1185">Reference proteome</keyword>
<accession>L2GKK5</accession>
<keyword evidence="2" id="KW-0689">Ribosomal protein</keyword>
<evidence type="ECO:0000256" key="2">
    <source>
        <dbReference type="ARBA" id="ARBA00022980"/>
    </source>
</evidence>